<sequence length="181" mass="20981">MNENCYYNITKIHEQQLLSIAEIKTYLRINSSNFHNEMENTILNTITIAAISYAEKFLRINLIEKNVCYIIVKVKSLKILLPIVPAKKIISVKNRSNNSIIDQQFYQLSCNSTNIQFSSNDFINQSFKIEYTVLTTDPSIINAIKPGILLHISELYDRRIIEPKVFASINQIYQSYKKVLI</sequence>
<protein>
    <submittedName>
        <fullName evidence="1">Uncharacterized protein</fullName>
    </submittedName>
</protein>
<organism evidence="1 2">
    <name type="scientific">Orientia tsutsugamushi str. TA716</name>
    <dbReference type="NCBI Taxonomy" id="1359175"/>
    <lineage>
        <taxon>Bacteria</taxon>
        <taxon>Pseudomonadati</taxon>
        <taxon>Pseudomonadota</taxon>
        <taxon>Alphaproteobacteria</taxon>
        <taxon>Rickettsiales</taxon>
        <taxon>Rickettsiaceae</taxon>
        <taxon>Rickettsieae</taxon>
        <taxon>Orientia</taxon>
    </lineage>
</organism>
<reference evidence="1 2" key="1">
    <citation type="submission" date="2015-01" db="EMBL/GenBank/DDBJ databases">
        <title>Genome Sequencing of Rickettsiales.</title>
        <authorList>
            <person name="Daugherty S.C."/>
            <person name="Su Q."/>
            <person name="Abolude K."/>
            <person name="Beier-Sexton M."/>
            <person name="Carlyon J.A."/>
            <person name="Carter R."/>
            <person name="Day N.P."/>
            <person name="Dumler S.J."/>
            <person name="Dyachenko V."/>
            <person name="Godinez A."/>
            <person name="Kurtti T.J."/>
            <person name="Lichay M."/>
            <person name="Mullins K.E."/>
            <person name="Ott S."/>
            <person name="Pappas-Brown V."/>
            <person name="Paris D.H."/>
            <person name="Patel P."/>
            <person name="Richards A.L."/>
            <person name="Sadzewicz L."/>
            <person name="Sears K."/>
            <person name="Seidman D."/>
            <person name="Sengamalay N."/>
            <person name="Stenos J."/>
            <person name="Tallon L.J."/>
            <person name="Vincent G."/>
            <person name="Fraser C.M."/>
            <person name="Munderloh U."/>
            <person name="Dunning-Hotopp J.C."/>
        </authorList>
    </citation>
    <scope>NUCLEOTIDE SEQUENCE [LARGE SCALE GENOMIC DNA]</scope>
    <source>
        <strain evidence="1 2">TA716</strain>
    </source>
</reference>
<evidence type="ECO:0000313" key="2">
    <source>
        <dbReference type="Proteomes" id="UP000033671"/>
    </source>
</evidence>
<dbReference type="PATRIC" id="fig|1359175.3.peg.851"/>
<evidence type="ECO:0000313" key="1">
    <source>
        <dbReference type="EMBL" id="KJV76721.1"/>
    </source>
</evidence>
<comment type="caution">
    <text evidence="1">The sequence shown here is derived from an EMBL/GenBank/DDBJ whole genome shotgun (WGS) entry which is preliminary data.</text>
</comment>
<dbReference type="EMBL" id="LAOA01000016">
    <property type="protein sequence ID" value="KJV76721.1"/>
    <property type="molecule type" value="Genomic_DNA"/>
</dbReference>
<dbReference type="Gene3D" id="1.10.3230.30">
    <property type="entry name" value="Phage gp6-like head-tail connector protein"/>
    <property type="match status" value="1"/>
</dbReference>
<gene>
    <name evidence="1" type="ORF">OTSTA716_0647</name>
</gene>
<dbReference type="RefSeq" id="WP_045916848.1">
    <property type="nucleotide sequence ID" value="NZ_LAOA01000016.1"/>
</dbReference>
<proteinExistence type="predicted"/>
<name>A0A0F3P9Y1_ORITS</name>
<dbReference type="AlphaFoldDB" id="A0A0F3P9Y1"/>
<accession>A0A0F3P9Y1</accession>
<dbReference type="Proteomes" id="UP000033671">
    <property type="component" value="Unassembled WGS sequence"/>
</dbReference>